<evidence type="ECO:0000313" key="8">
    <source>
        <dbReference type="Proteomes" id="UP000284706"/>
    </source>
</evidence>
<dbReference type="PANTHER" id="PTHR44167">
    <property type="entry name" value="OVARIAN-SPECIFIC SERINE/THREONINE-PROTEIN KINASE LOK-RELATED"/>
    <property type="match status" value="1"/>
</dbReference>
<comment type="similarity">
    <text evidence="4">Belongs to the protein kinase superfamily.</text>
</comment>
<dbReference type="STRING" id="231916.A0A409XXS1"/>
<dbReference type="PROSITE" id="PS50011">
    <property type="entry name" value="PROTEIN_KINASE_DOM"/>
    <property type="match status" value="1"/>
</dbReference>
<dbReference type="InParanoid" id="A0A409XXS1"/>
<evidence type="ECO:0000256" key="2">
    <source>
        <dbReference type="ARBA" id="ARBA00022840"/>
    </source>
</evidence>
<dbReference type="SUPFAM" id="SSF56112">
    <property type="entry name" value="Protein kinase-like (PK-like)"/>
    <property type="match status" value="1"/>
</dbReference>
<name>A0A409XXS1_9AGAR</name>
<accession>A0A409XXS1</accession>
<feature type="binding site" evidence="3">
    <location>
        <position position="116"/>
    </location>
    <ligand>
        <name>ATP</name>
        <dbReference type="ChEBI" id="CHEBI:30616"/>
    </ligand>
</feature>
<evidence type="ECO:0000313" key="7">
    <source>
        <dbReference type="EMBL" id="PPQ95525.1"/>
    </source>
</evidence>
<sequence length="498" mass="57828">MQSNIRFYDSGMTPNVPRHEVSSAIERRPAGLPSKLSRKRARSPSPRPALHKRHGVNGHNPLEANLLDHWHHCRKRKRITLPRPCSWNLRYLGEGGYGKVYMTRLPVRKGRTIAMKVVELSRHNSDSMWMVKAEIEALRRIRQARHSFIVKQPEELEDFDITWWCKETASDLYRMDLYAVVDYWCQRARKAGLSSSFQRLQLKFARNVAFELVQGLSYLHGLGIIHRDIKQENIFVDQDGHCRIADFGGAMVLSDGENKPTPLHGRFIWTACRGAMSEPYFPQELYFPAGYDVKAQKHYFYFNESVDYWALGVLLYDLTIFGLPKRIFASEQRKMGDFFVFKSRAEQVLRDEENYFVCRGNVINSVHISYMRDFILRCFEILPQNRITDTEAASRVESWQWHDMDISYLESKRILPKDPEFRFSCKLEAPQKGSFPEEDFQRIREEANATFAASMQLSSPSGQTMAIKSGLDTKMFITSDCAKHPSGECTPNYSDNYL</sequence>
<evidence type="ECO:0000259" key="6">
    <source>
        <dbReference type="PROSITE" id="PS50011"/>
    </source>
</evidence>
<proteinExistence type="inferred from homology"/>
<dbReference type="GO" id="GO:0004674">
    <property type="term" value="F:protein serine/threonine kinase activity"/>
    <property type="evidence" value="ECO:0007669"/>
    <property type="project" value="UniProtKB-KW"/>
</dbReference>
<evidence type="ECO:0000256" key="5">
    <source>
        <dbReference type="SAM" id="MobiDB-lite"/>
    </source>
</evidence>
<dbReference type="GO" id="GO:0005524">
    <property type="term" value="F:ATP binding"/>
    <property type="evidence" value="ECO:0007669"/>
    <property type="project" value="UniProtKB-UniRule"/>
</dbReference>
<dbReference type="OrthoDB" id="10252171at2759"/>
<dbReference type="InterPro" id="IPR008271">
    <property type="entry name" value="Ser/Thr_kinase_AS"/>
</dbReference>
<dbReference type="Proteomes" id="UP000284706">
    <property type="component" value="Unassembled WGS sequence"/>
</dbReference>
<dbReference type="PROSITE" id="PS00108">
    <property type="entry name" value="PROTEIN_KINASE_ST"/>
    <property type="match status" value="1"/>
</dbReference>
<feature type="region of interest" description="Disordered" evidence="5">
    <location>
        <begin position="1"/>
        <end position="59"/>
    </location>
</feature>
<keyword evidence="4" id="KW-0418">Kinase</keyword>
<keyword evidence="4" id="KW-0808">Transferase</keyword>
<dbReference type="GO" id="GO:0005634">
    <property type="term" value="C:nucleus"/>
    <property type="evidence" value="ECO:0007669"/>
    <property type="project" value="TreeGrafter"/>
</dbReference>
<dbReference type="Gene3D" id="1.10.510.10">
    <property type="entry name" value="Transferase(Phosphotransferase) domain 1"/>
    <property type="match status" value="1"/>
</dbReference>
<dbReference type="Gene3D" id="3.30.200.20">
    <property type="entry name" value="Phosphorylase Kinase, domain 1"/>
    <property type="match status" value="1"/>
</dbReference>
<evidence type="ECO:0000256" key="3">
    <source>
        <dbReference type="PROSITE-ProRule" id="PRU10141"/>
    </source>
</evidence>
<dbReference type="GO" id="GO:0005737">
    <property type="term" value="C:cytoplasm"/>
    <property type="evidence" value="ECO:0007669"/>
    <property type="project" value="TreeGrafter"/>
</dbReference>
<organism evidence="7 8">
    <name type="scientific">Gymnopilus dilepis</name>
    <dbReference type="NCBI Taxonomy" id="231916"/>
    <lineage>
        <taxon>Eukaryota</taxon>
        <taxon>Fungi</taxon>
        <taxon>Dikarya</taxon>
        <taxon>Basidiomycota</taxon>
        <taxon>Agaricomycotina</taxon>
        <taxon>Agaricomycetes</taxon>
        <taxon>Agaricomycetidae</taxon>
        <taxon>Agaricales</taxon>
        <taxon>Agaricineae</taxon>
        <taxon>Hymenogastraceae</taxon>
        <taxon>Gymnopilus</taxon>
    </lineage>
</organism>
<keyword evidence="1 3" id="KW-0547">Nucleotide-binding</keyword>
<dbReference type="GO" id="GO:0044773">
    <property type="term" value="P:mitotic DNA damage checkpoint signaling"/>
    <property type="evidence" value="ECO:0007669"/>
    <property type="project" value="TreeGrafter"/>
</dbReference>
<dbReference type="EMBL" id="NHYE01001423">
    <property type="protein sequence ID" value="PPQ95525.1"/>
    <property type="molecule type" value="Genomic_DNA"/>
</dbReference>
<dbReference type="PANTHER" id="PTHR44167:SF24">
    <property type="entry name" value="SERINE_THREONINE-PROTEIN KINASE CHK2"/>
    <property type="match status" value="1"/>
</dbReference>
<dbReference type="Pfam" id="PF00069">
    <property type="entry name" value="Pkinase"/>
    <property type="match status" value="1"/>
</dbReference>
<keyword evidence="2 3" id="KW-0067">ATP-binding</keyword>
<dbReference type="InterPro" id="IPR017441">
    <property type="entry name" value="Protein_kinase_ATP_BS"/>
</dbReference>
<dbReference type="PROSITE" id="PS00107">
    <property type="entry name" value="PROTEIN_KINASE_ATP"/>
    <property type="match status" value="1"/>
</dbReference>
<gene>
    <name evidence="7" type="ORF">CVT26_008550</name>
</gene>
<comment type="caution">
    <text evidence="7">The sequence shown here is derived from an EMBL/GenBank/DDBJ whole genome shotgun (WGS) entry which is preliminary data.</text>
</comment>
<dbReference type="AlphaFoldDB" id="A0A409XXS1"/>
<keyword evidence="4" id="KW-0723">Serine/threonine-protein kinase</keyword>
<evidence type="ECO:0000256" key="1">
    <source>
        <dbReference type="ARBA" id="ARBA00022741"/>
    </source>
</evidence>
<dbReference type="InterPro" id="IPR011009">
    <property type="entry name" value="Kinase-like_dom_sf"/>
</dbReference>
<feature type="domain" description="Protein kinase" evidence="6">
    <location>
        <begin position="86"/>
        <end position="400"/>
    </location>
</feature>
<evidence type="ECO:0000256" key="4">
    <source>
        <dbReference type="RuleBase" id="RU000304"/>
    </source>
</evidence>
<keyword evidence="8" id="KW-1185">Reference proteome</keyword>
<feature type="compositionally biased region" description="Basic and acidic residues" evidence="5">
    <location>
        <begin position="17"/>
        <end position="29"/>
    </location>
</feature>
<dbReference type="InterPro" id="IPR000719">
    <property type="entry name" value="Prot_kinase_dom"/>
</dbReference>
<dbReference type="SMART" id="SM00220">
    <property type="entry name" value="S_TKc"/>
    <property type="match status" value="1"/>
</dbReference>
<reference evidence="7 8" key="1">
    <citation type="journal article" date="2018" name="Evol. Lett.">
        <title>Horizontal gene cluster transfer increased hallucinogenic mushroom diversity.</title>
        <authorList>
            <person name="Reynolds H.T."/>
            <person name="Vijayakumar V."/>
            <person name="Gluck-Thaler E."/>
            <person name="Korotkin H.B."/>
            <person name="Matheny P.B."/>
            <person name="Slot J.C."/>
        </authorList>
    </citation>
    <scope>NUCLEOTIDE SEQUENCE [LARGE SCALE GENOMIC DNA]</scope>
    <source>
        <strain evidence="7 8">SRW20</strain>
    </source>
</reference>
<protein>
    <recommendedName>
        <fullName evidence="6">Protein kinase domain-containing protein</fullName>
    </recommendedName>
</protein>